<dbReference type="OrthoDB" id="405906at2759"/>
<dbReference type="InParanoid" id="A0A2P5HGV6"/>
<gene>
    <name evidence="4" type="ORF">DHEL01_v212132</name>
</gene>
<keyword evidence="5" id="KW-1185">Reference proteome</keyword>
<feature type="transmembrane region" description="Helical" evidence="2">
    <location>
        <begin position="229"/>
        <end position="251"/>
    </location>
</feature>
<evidence type="ECO:0000256" key="1">
    <source>
        <dbReference type="SAM" id="MobiDB-lite"/>
    </source>
</evidence>
<sequence>MDPISSKLSHVQYITTLGPRDQGAGGGPVNIESIDAPQRYAMVVLLGCALWNSFEMVPIVLLTFKRYSGLYFWSVVLSTVGVVLNATGFILIIFDIGVNNKFPPGFMAAFGWVPMVAGQSLVLFSRLHLLRLSRTLRKWILGLIISTTILVSIPTLALTVGSQTIHPDQHLWVKPYQILERIQVVVFFLQEVFLSSLYLWKCFKFLVAQKGSEMGINSDRARRDVQKMFVHLLIVNAIVIGLDATIIGLQYSGLFLFQISYKPFAYSVKLKMEASILTQLVDFVRTRHRQGTFTLSPEAQKEWDDTLERVFATAGDSKSDNEYQDGVKQKLQTGANHTWSSEEGTSTSSGSGTAHTNLSSKGPSIPQEMAVYPARYTQGNPDAPFVRWWHPAEVKEVHSRRQSQRLPEKL</sequence>
<evidence type="ECO:0000313" key="4">
    <source>
        <dbReference type="EMBL" id="POS69474.1"/>
    </source>
</evidence>
<reference evidence="4" key="1">
    <citation type="submission" date="2017-09" db="EMBL/GenBank/DDBJ databases">
        <title>Polyketide synthases of a Diaporthe helianthi virulent isolate.</title>
        <authorList>
            <person name="Baroncelli R."/>
        </authorList>
    </citation>
    <scope>NUCLEOTIDE SEQUENCE [LARGE SCALE GENOMIC DNA]</scope>
    <source>
        <strain evidence="4">7/96</strain>
    </source>
</reference>
<feature type="transmembrane region" description="Helical" evidence="2">
    <location>
        <begin position="71"/>
        <end position="94"/>
    </location>
</feature>
<feature type="transmembrane region" description="Helical" evidence="2">
    <location>
        <begin position="182"/>
        <end position="200"/>
    </location>
</feature>
<feature type="transmembrane region" description="Helical" evidence="2">
    <location>
        <begin position="106"/>
        <end position="127"/>
    </location>
</feature>
<dbReference type="Pfam" id="PF24802">
    <property type="entry name" value="DUF7703"/>
    <property type="match status" value="1"/>
</dbReference>
<feature type="transmembrane region" description="Helical" evidence="2">
    <location>
        <begin position="139"/>
        <end position="162"/>
    </location>
</feature>
<dbReference type="EMBL" id="MAVT02002244">
    <property type="protein sequence ID" value="POS69474.1"/>
    <property type="molecule type" value="Genomic_DNA"/>
</dbReference>
<accession>A0A2P5HGV6</accession>
<evidence type="ECO:0000313" key="5">
    <source>
        <dbReference type="Proteomes" id="UP000094444"/>
    </source>
</evidence>
<proteinExistence type="predicted"/>
<name>A0A2P5HGV6_DIAHE</name>
<keyword evidence="2" id="KW-0812">Transmembrane</keyword>
<keyword evidence="2" id="KW-0472">Membrane</keyword>
<evidence type="ECO:0000259" key="3">
    <source>
        <dbReference type="Pfam" id="PF24802"/>
    </source>
</evidence>
<feature type="compositionally biased region" description="Low complexity" evidence="1">
    <location>
        <begin position="341"/>
        <end position="353"/>
    </location>
</feature>
<organism evidence="4 5">
    <name type="scientific">Diaporthe helianthi</name>
    <dbReference type="NCBI Taxonomy" id="158607"/>
    <lineage>
        <taxon>Eukaryota</taxon>
        <taxon>Fungi</taxon>
        <taxon>Dikarya</taxon>
        <taxon>Ascomycota</taxon>
        <taxon>Pezizomycotina</taxon>
        <taxon>Sordariomycetes</taxon>
        <taxon>Sordariomycetidae</taxon>
        <taxon>Diaporthales</taxon>
        <taxon>Diaporthaceae</taxon>
        <taxon>Diaporthe</taxon>
    </lineage>
</organism>
<dbReference type="AlphaFoldDB" id="A0A2P5HGV6"/>
<feature type="domain" description="DUF7703" evidence="3">
    <location>
        <begin position="35"/>
        <end position="286"/>
    </location>
</feature>
<keyword evidence="2" id="KW-1133">Transmembrane helix</keyword>
<evidence type="ECO:0000256" key="2">
    <source>
        <dbReference type="SAM" id="Phobius"/>
    </source>
</evidence>
<feature type="region of interest" description="Disordered" evidence="1">
    <location>
        <begin position="332"/>
        <end position="377"/>
    </location>
</feature>
<dbReference type="Proteomes" id="UP000094444">
    <property type="component" value="Unassembled WGS sequence"/>
</dbReference>
<dbReference type="InterPro" id="IPR056120">
    <property type="entry name" value="DUF7703"/>
</dbReference>
<feature type="transmembrane region" description="Helical" evidence="2">
    <location>
        <begin position="40"/>
        <end position="64"/>
    </location>
</feature>
<comment type="caution">
    <text evidence="4">The sequence shown here is derived from an EMBL/GenBank/DDBJ whole genome shotgun (WGS) entry which is preliminary data.</text>
</comment>
<dbReference type="PANTHER" id="PTHR37013:SF4">
    <property type="entry name" value="INTEGRAL MEMBRANE PROTEIN"/>
    <property type="match status" value="1"/>
</dbReference>
<dbReference type="PANTHER" id="PTHR37013">
    <property type="entry name" value="INTEGRAL MEMBRANE PROTEIN (AFU_ORTHOLOGUE AFUA_1G05950)-RELATED"/>
    <property type="match status" value="1"/>
</dbReference>
<protein>
    <submittedName>
        <fullName evidence="4">Integral membrane protein</fullName>
    </submittedName>
</protein>